<dbReference type="GO" id="GO:0006811">
    <property type="term" value="P:monoatomic ion transport"/>
    <property type="evidence" value="ECO:0007669"/>
    <property type="project" value="UniProtKB-KW"/>
</dbReference>
<comment type="subcellular location">
    <subcellularLocation>
        <location evidence="1">Cell outer membrane</location>
        <topology evidence="1">Multi-pass membrane protein</topology>
    </subcellularLocation>
</comment>
<feature type="domain" description="Porin" evidence="12">
    <location>
        <begin position="23"/>
        <end position="355"/>
    </location>
</feature>
<dbReference type="PROSITE" id="PS51257">
    <property type="entry name" value="PROKAR_LIPOPROTEIN"/>
    <property type="match status" value="1"/>
</dbReference>
<accession>A0A5E4XR65</accession>
<dbReference type="EMBL" id="CABPSC010000020">
    <property type="protein sequence ID" value="VVE38824.1"/>
    <property type="molecule type" value="Genomic_DNA"/>
</dbReference>
<keyword evidence="6 11" id="KW-0732">Signal</keyword>
<keyword evidence="7" id="KW-0406">Ion transport</keyword>
<dbReference type="InterPro" id="IPR050298">
    <property type="entry name" value="Gram-neg_bact_OMP"/>
</dbReference>
<reference evidence="13 14" key="1">
    <citation type="submission" date="2019-08" db="EMBL/GenBank/DDBJ databases">
        <authorList>
            <person name="Peeters C."/>
        </authorList>
    </citation>
    <scope>NUCLEOTIDE SEQUENCE [LARGE SCALE GENOMIC DNA]</scope>
    <source>
        <strain evidence="13 14">LMG 31109</strain>
    </source>
</reference>
<evidence type="ECO:0000259" key="12">
    <source>
        <dbReference type="Pfam" id="PF13609"/>
    </source>
</evidence>
<dbReference type="Gene3D" id="2.40.160.10">
    <property type="entry name" value="Porin"/>
    <property type="match status" value="1"/>
</dbReference>
<evidence type="ECO:0000256" key="11">
    <source>
        <dbReference type="SAM" id="SignalP"/>
    </source>
</evidence>
<evidence type="ECO:0000256" key="6">
    <source>
        <dbReference type="ARBA" id="ARBA00022729"/>
    </source>
</evidence>
<protein>
    <submittedName>
        <fullName evidence="13">Outer membrane porin protein</fullName>
    </submittedName>
</protein>
<dbReference type="PANTHER" id="PTHR34501">
    <property type="entry name" value="PROTEIN YDDL-RELATED"/>
    <property type="match status" value="1"/>
</dbReference>
<keyword evidence="3" id="KW-0813">Transport</keyword>
<evidence type="ECO:0000313" key="13">
    <source>
        <dbReference type="EMBL" id="VVE38824.1"/>
    </source>
</evidence>
<dbReference type="InterPro" id="IPR033900">
    <property type="entry name" value="Gram_neg_porin_domain"/>
</dbReference>
<dbReference type="CDD" id="cd00342">
    <property type="entry name" value="gram_neg_porins"/>
    <property type="match status" value="1"/>
</dbReference>
<evidence type="ECO:0000256" key="9">
    <source>
        <dbReference type="ARBA" id="ARBA00023136"/>
    </source>
</evidence>
<dbReference type="PRINTS" id="PR00184">
    <property type="entry name" value="NEISSPPORIN"/>
</dbReference>
<dbReference type="GO" id="GO:0046930">
    <property type="term" value="C:pore complex"/>
    <property type="evidence" value="ECO:0007669"/>
    <property type="project" value="UniProtKB-KW"/>
</dbReference>
<dbReference type="InterPro" id="IPR023614">
    <property type="entry name" value="Porin_dom_sf"/>
</dbReference>
<dbReference type="Pfam" id="PF13609">
    <property type="entry name" value="Porin_4"/>
    <property type="match status" value="1"/>
</dbReference>
<feature type="signal peptide" evidence="11">
    <location>
        <begin position="1"/>
        <end position="28"/>
    </location>
</feature>
<keyword evidence="4" id="KW-1134">Transmembrane beta strand</keyword>
<evidence type="ECO:0000256" key="7">
    <source>
        <dbReference type="ARBA" id="ARBA00023065"/>
    </source>
</evidence>
<evidence type="ECO:0000256" key="2">
    <source>
        <dbReference type="ARBA" id="ARBA00011233"/>
    </source>
</evidence>
<dbReference type="RefSeq" id="WP_150557240.1">
    <property type="nucleotide sequence ID" value="NZ_CABPSC010000020.1"/>
</dbReference>
<keyword evidence="5" id="KW-0812">Transmembrane</keyword>
<dbReference type="GO" id="GO:0009279">
    <property type="term" value="C:cell outer membrane"/>
    <property type="evidence" value="ECO:0007669"/>
    <property type="project" value="UniProtKB-SubCell"/>
</dbReference>
<evidence type="ECO:0000313" key="14">
    <source>
        <dbReference type="Proteomes" id="UP000367825"/>
    </source>
</evidence>
<name>A0A5E4XR65_9BURK</name>
<evidence type="ECO:0000256" key="5">
    <source>
        <dbReference type="ARBA" id="ARBA00022692"/>
    </source>
</evidence>
<proteinExistence type="predicted"/>
<keyword evidence="10" id="KW-0998">Cell outer membrane</keyword>
<dbReference type="PANTHER" id="PTHR34501:SF9">
    <property type="entry name" value="MAJOR OUTER MEMBRANE PROTEIN P.IA"/>
    <property type="match status" value="1"/>
</dbReference>
<keyword evidence="9" id="KW-0472">Membrane</keyword>
<dbReference type="GO" id="GO:0015288">
    <property type="term" value="F:porin activity"/>
    <property type="evidence" value="ECO:0007669"/>
    <property type="project" value="UniProtKB-KW"/>
</dbReference>
<evidence type="ECO:0000256" key="1">
    <source>
        <dbReference type="ARBA" id="ARBA00004571"/>
    </source>
</evidence>
<evidence type="ECO:0000256" key="10">
    <source>
        <dbReference type="ARBA" id="ARBA00023237"/>
    </source>
</evidence>
<sequence length="388" mass="40624">MALRSLRFAPSRKGALALGAFAACAALAAPGMARAQSNVTMYGIVDTGIEYVSHASANGAVWRMPGVTGELPSRWGLRGSEDLGGGLSAIFQLESGFNVRGGDLGQGGRLFGRQAFVGVKGPYGTLAFGRQYTMTYYALLGSDVLGPDIYGMGSFDAYIPNARADNSVTYQVGWQGLTFGVGYSFGRDSGGTGNSPGQGTCAGQVPGQAVQCRDWSVMLKYDASNFGVAASYEEQRGGTNAAANFFDGQPTSAFTSSSDKDTRTTLGAYYKYGALKVGGGWLGRRVSTSAVNTHSNLFYLGAAYNVTPAWLVDGEVYRIINSDHDTRGTMTTLRATYSFSVRTAVYAQAAYLFNSARAAYSVSGGGGGTTPPAGTGQTGVMLGMRHTF</sequence>
<feature type="chain" id="PRO_5022762477" evidence="11">
    <location>
        <begin position="29"/>
        <end position="388"/>
    </location>
</feature>
<evidence type="ECO:0000256" key="8">
    <source>
        <dbReference type="ARBA" id="ARBA00023114"/>
    </source>
</evidence>
<dbReference type="AlphaFoldDB" id="A0A5E4XR65"/>
<dbReference type="InterPro" id="IPR002299">
    <property type="entry name" value="Porin_Neis"/>
</dbReference>
<evidence type="ECO:0000256" key="3">
    <source>
        <dbReference type="ARBA" id="ARBA00022448"/>
    </source>
</evidence>
<gene>
    <name evidence="13" type="ORF">PNO31109_04041</name>
</gene>
<dbReference type="Proteomes" id="UP000367825">
    <property type="component" value="Unassembled WGS sequence"/>
</dbReference>
<keyword evidence="14" id="KW-1185">Reference proteome</keyword>
<dbReference type="SUPFAM" id="SSF56935">
    <property type="entry name" value="Porins"/>
    <property type="match status" value="1"/>
</dbReference>
<dbReference type="OrthoDB" id="8679056at2"/>
<comment type="subunit">
    <text evidence="2">Homotrimer.</text>
</comment>
<keyword evidence="8" id="KW-0626">Porin</keyword>
<organism evidence="13 14">
    <name type="scientific">Pandoraea nosoerga</name>
    <dbReference type="NCBI Taxonomy" id="2508296"/>
    <lineage>
        <taxon>Bacteria</taxon>
        <taxon>Pseudomonadati</taxon>
        <taxon>Pseudomonadota</taxon>
        <taxon>Betaproteobacteria</taxon>
        <taxon>Burkholderiales</taxon>
        <taxon>Burkholderiaceae</taxon>
        <taxon>Pandoraea</taxon>
    </lineage>
</organism>
<evidence type="ECO:0000256" key="4">
    <source>
        <dbReference type="ARBA" id="ARBA00022452"/>
    </source>
</evidence>